<organism evidence="2 3">
    <name type="scientific">Bdellovibrio bacteriovorus (strain ATCC 15356 / DSM 50701 / NCIMB 9529 / HD100)</name>
    <dbReference type="NCBI Taxonomy" id="264462"/>
    <lineage>
        <taxon>Bacteria</taxon>
        <taxon>Pseudomonadati</taxon>
        <taxon>Bdellovibrionota</taxon>
        <taxon>Bdellovibrionia</taxon>
        <taxon>Bdellovibrionales</taxon>
        <taxon>Pseudobdellovibrionaceae</taxon>
        <taxon>Bdellovibrio</taxon>
    </lineage>
</organism>
<reference evidence="2 3" key="1">
    <citation type="journal article" date="2004" name="Science">
        <title>A predator unmasked: life cycle of Bdellovibrio bacteriovorus from a genomic perspective.</title>
        <authorList>
            <person name="Rendulic S."/>
            <person name="Jagtap P."/>
            <person name="Rosinus A."/>
            <person name="Eppinger M."/>
            <person name="Baar C."/>
            <person name="Lanz C."/>
            <person name="Keller H."/>
            <person name="Lambert C."/>
            <person name="Evans K.J."/>
            <person name="Goesmann A."/>
            <person name="Meyer F."/>
            <person name="Sockett R.E."/>
            <person name="Schuster S.C."/>
        </authorList>
    </citation>
    <scope>NUCLEOTIDE SEQUENCE [LARGE SCALE GENOMIC DNA]</scope>
    <source>
        <strain evidence="3">ATCC 15356 / DSM 50701 / NCIMB 9529 / HD100</strain>
    </source>
</reference>
<keyword evidence="3" id="KW-1185">Reference proteome</keyword>
<dbReference type="HOGENOM" id="CLU_2598924_0_0_7"/>
<sequence length="80" mass="9088">MRFLIISLILMSASLSQAEVQGFNEMIKEASISEKILRKRLLRILNSSEVAIAANDKAQEQLQNSPSQENFEVRLVRVNQ</sequence>
<dbReference type="AlphaFoldDB" id="Q6MQ28"/>
<protein>
    <submittedName>
        <fullName evidence="2">Uncharacterized protein</fullName>
    </submittedName>
</protein>
<dbReference type="Proteomes" id="UP000008080">
    <property type="component" value="Chromosome"/>
</dbReference>
<feature type="chain" id="PRO_5004276764" evidence="1">
    <location>
        <begin position="19"/>
        <end position="80"/>
    </location>
</feature>
<accession>Q6MQ28</accession>
<dbReference type="GeneID" id="93011749"/>
<dbReference type="RefSeq" id="WP_011163221.1">
    <property type="nucleotide sequence ID" value="NC_005363.1"/>
</dbReference>
<evidence type="ECO:0000313" key="2">
    <source>
        <dbReference type="EMBL" id="CAE78619.1"/>
    </source>
</evidence>
<evidence type="ECO:0000256" key="1">
    <source>
        <dbReference type="SAM" id="SignalP"/>
    </source>
</evidence>
<feature type="signal peptide" evidence="1">
    <location>
        <begin position="1"/>
        <end position="18"/>
    </location>
</feature>
<dbReference type="KEGG" id="bba:Bd0659"/>
<gene>
    <name evidence="2" type="ordered locus">Bd0659</name>
</gene>
<dbReference type="STRING" id="264462.Bd0659"/>
<name>Q6MQ28_BDEBA</name>
<proteinExistence type="predicted"/>
<evidence type="ECO:0000313" key="3">
    <source>
        <dbReference type="Proteomes" id="UP000008080"/>
    </source>
</evidence>
<dbReference type="EMBL" id="BX842647">
    <property type="protein sequence ID" value="CAE78619.1"/>
    <property type="molecule type" value="Genomic_DNA"/>
</dbReference>
<keyword evidence="1" id="KW-0732">Signal</keyword>